<dbReference type="EMBL" id="KL142382">
    <property type="protein sequence ID" value="KDR74850.1"/>
    <property type="molecule type" value="Genomic_DNA"/>
</dbReference>
<dbReference type="OrthoDB" id="3065891at2759"/>
<evidence type="ECO:0000256" key="1">
    <source>
        <dbReference type="SAM" id="MobiDB-lite"/>
    </source>
</evidence>
<keyword evidence="3" id="KW-1185">Reference proteome</keyword>
<accession>A0A067SV85</accession>
<dbReference type="AlphaFoldDB" id="A0A067SV85"/>
<name>A0A067SV85_GALM3</name>
<protein>
    <submittedName>
        <fullName evidence="2">Uncharacterized protein</fullName>
    </submittedName>
</protein>
<feature type="region of interest" description="Disordered" evidence="1">
    <location>
        <begin position="64"/>
        <end position="83"/>
    </location>
</feature>
<dbReference type="HOGENOM" id="CLU_2542719_0_0_1"/>
<organism evidence="2 3">
    <name type="scientific">Galerina marginata (strain CBS 339.88)</name>
    <dbReference type="NCBI Taxonomy" id="685588"/>
    <lineage>
        <taxon>Eukaryota</taxon>
        <taxon>Fungi</taxon>
        <taxon>Dikarya</taxon>
        <taxon>Basidiomycota</taxon>
        <taxon>Agaricomycotina</taxon>
        <taxon>Agaricomycetes</taxon>
        <taxon>Agaricomycetidae</taxon>
        <taxon>Agaricales</taxon>
        <taxon>Agaricineae</taxon>
        <taxon>Strophariaceae</taxon>
        <taxon>Galerina</taxon>
    </lineage>
</organism>
<evidence type="ECO:0000313" key="3">
    <source>
        <dbReference type="Proteomes" id="UP000027222"/>
    </source>
</evidence>
<sequence length="83" mass="9159">MPSLPSDPSRPPPILDSAFEAAAANGENNHGDSDQNQWLQRESIPGLKKLRESIKVDLSVFREETSTHRVRPPHPLSVMGSKC</sequence>
<dbReference type="Proteomes" id="UP000027222">
    <property type="component" value="Unassembled WGS sequence"/>
</dbReference>
<evidence type="ECO:0000313" key="2">
    <source>
        <dbReference type="EMBL" id="KDR74850.1"/>
    </source>
</evidence>
<reference evidence="3" key="1">
    <citation type="journal article" date="2014" name="Proc. Natl. Acad. Sci. U.S.A.">
        <title>Extensive sampling of basidiomycete genomes demonstrates inadequacy of the white-rot/brown-rot paradigm for wood decay fungi.</title>
        <authorList>
            <person name="Riley R."/>
            <person name="Salamov A.A."/>
            <person name="Brown D.W."/>
            <person name="Nagy L.G."/>
            <person name="Floudas D."/>
            <person name="Held B.W."/>
            <person name="Levasseur A."/>
            <person name="Lombard V."/>
            <person name="Morin E."/>
            <person name="Otillar R."/>
            <person name="Lindquist E.A."/>
            <person name="Sun H."/>
            <person name="LaButti K.M."/>
            <person name="Schmutz J."/>
            <person name="Jabbour D."/>
            <person name="Luo H."/>
            <person name="Baker S.E."/>
            <person name="Pisabarro A.G."/>
            <person name="Walton J.D."/>
            <person name="Blanchette R.A."/>
            <person name="Henrissat B."/>
            <person name="Martin F."/>
            <person name="Cullen D."/>
            <person name="Hibbett D.S."/>
            <person name="Grigoriev I.V."/>
        </authorList>
    </citation>
    <scope>NUCLEOTIDE SEQUENCE [LARGE SCALE GENOMIC DNA]</scope>
    <source>
        <strain evidence="3">CBS 339.88</strain>
    </source>
</reference>
<gene>
    <name evidence="2" type="ORF">GALMADRAFT_227216</name>
</gene>
<proteinExistence type="predicted"/>